<gene>
    <name evidence="1" type="ORF">CITCOLO1_LOCUS1091</name>
</gene>
<evidence type="ECO:0000313" key="2">
    <source>
        <dbReference type="Proteomes" id="UP001642487"/>
    </source>
</evidence>
<evidence type="ECO:0000313" key="1">
    <source>
        <dbReference type="EMBL" id="CAK9309509.1"/>
    </source>
</evidence>
<proteinExistence type="predicted"/>
<dbReference type="Proteomes" id="UP001642487">
    <property type="component" value="Chromosome 1"/>
</dbReference>
<protein>
    <submittedName>
        <fullName evidence="1">Uncharacterized protein</fullName>
    </submittedName>
</protein>
<organism evidence="1 2">
    <name type="scientific">Citrullus colocynthis</name>
    <name type="common">colocynth</name>
    <dbReference type="NCBI Taxonomy" id="252529"/>
    <lineage>
        <taxon>Eukaryota</taxon>
        <taxon>Viridiplantae</taxon>
        <taxon>Streptophyta</taxon>
        <taxon>Embryophyta</taxon>
        <taxon>Tracheophyta</taxon>
        <taxon>Spermatophyta</taxon>
        <taxon>Magnoliopsida</taxon>
        <taxon>eudicotyledons</taxon>
        <taxon>Gunneridae</taxon>
        <taxon>Pentapetalae</taxon>
        <taxon>rosids</taxon>
        <taxon>fabids</taxon>
        <taxon>Cucurbitales</taxon>
        <taxon>Cucurbitaceae</taxon>
        <taxon>Benincaseae</taxon>
        <taxon>Citrullus</taxon>
    </lineage>
</organism>
<dbReference type="EMBL" id="OZ021735">
    <property type="protein sequence ID" value="CAK9309509.1"/>
    <property type="molecule type" value="Genomic_DNA"/>
</dbReference>
<sequence length="108" mass="11911">MKIMKRKKLLLVEGLEKNPVILNSMAFGHAASSVVMDINPSANKAVHDNLNFSKILLHSFGNPLVHGVKGRTKFKNNRSALGGVMIFKTEHRCWLRDTGRGINNGCLG</sequence>
<name>A0ABP0XMX2_9ROSI</name>
<accession>A0ABP0XMX2</accession>
<keyword evidence="2" id="KW-1185">Reference proteome</keyword>
<reference evidence="1 2" key="1">
    <citation type="submission" date="2024-03" db="EMBL/GenBank/DDBJ databases">
        <authorList>
            <person name="Gkanogiannis A."/>
            <person name="Becerra Lopez-Lavalle L."/>
        </authorList>
    </citation>
    <scope>NUCLEOTIDE SEQUENCE [LARGE SCALE GENOMIC DNA]</scope>
</reference>